<dbReference type="SUPFAM" id="SSF56752">
    <property type="entry name" value="D-aminoacid aminotransferase-like PLP-dependent enzymes"/>
    <property type="match status" value="1"/>
</dbReference>
<evidence type="ECO:0000313" key="7">
    <source>
        <dbReference type="Proteomes" id="UP001306950"/>
    </source>
</evidence>
<dbReference type="InterPro" id="IPR018300">
    <property type="entry name" value="Aminotrans_IV_CS"/>
</dbReference>
<accession>A0ABU7VZC7</accession>
<dbReference type="GO" id="GO:0008483">
    <property type="term" value="F:transaminase activity"/>
    <property type="evidence" value="ECO:0007669"/>
    <property type="project" value="UniProtKB-KW"/>
</dbReference>
<dbReference type="PANTHER" id="PTHR42743">
    <property type="entry name" value="AMINO-ACID AMINOTRANSFERASE"/>
    <property type="match status" value="1"/>
</dbReference>
<gene>
    <name evidence="6" type="ORF">V3851_23205</name>
</gene>
<protein>
    <submittedName>
        <fullName evidence="6">Aminotransferase class IV</fullName>
    </submittedName>
</protein>
<keyword evidence="7" id="KW-1185">Reference proteome</keyword>
<dbReference type="InterPro" id="IPR043131">
    <property type="entry name" value="BCAT-like_N"/>
</dbReference>
<comment type="caution">
    <text evidence="6">The sequence shown here is derived from an EMBL/GenBank/DDBJ whole genome shotgun (WGS) entry which is preliminary data.</text>
</comment>
<evidence type="ECO:0000256" key="2">
    <source>
        <dbReference type="ARBA" id="ARBA00009320"/>
    </source>
</evidence>
<evidence type="ECO:0000256" key="1">
    <source>
        <dbReference type="ARBA" id="ARBA00001933"/>
    </source>
</evidence>
<dbReference type="InterPro" id="IPR043132">
    <property type="entry name" value="BCAT-like_C"/>
</dbReference>
<organism evidence="6 7">
    <name type="scientific">Paenibacillus haidiansis</name>
    <dbReference type="NCBI Taxonomy" id="1574488"/>
    <lineage>
        <taxon>Bacteria</taxon>
        <taxon>Bacillati</taxon>
        <taxon>Bacillota</taxon>
        <taxon>Bacilli</taxon>
        <taxon>Bacillales</taxon>
        <taxon>Paenibacillaceae</taxon>
        <taxon>Paenibacillus</taxon>
    </lineage>
</organism>
<dbReference type="Pfam" id="PF01063">
    <property type="entry name" value="Aminotran_4"/>
    <property type="match status" value="2"/>
</dbReference>
<keyword evidence="6" id="KW-0808">Transferase</keyword>
<comment type="similarity">
    <text evidence="2 4">Belongs to the class-IV pyridoxal-phosphate-dependent aminotransferase family.</text>
</comment>
<dbReference type="PANTHER" id="PTHR42743:SF11">
    <property type="entry name" value="AMINODEOXYCHORISMATE LYASE"/>
    <property type="match status" value="1"/>
</dbReference>
<comment type="cofactor">
    <cofactor evidence="1 5">
        <name>pyridoxal 5'-phosphate</name>
        <dbReference type="ChEBI" id="CHEBI:597326"/>
    </cofactor>
</comment>
<dbReference type="Proteomes" id="UP001306950">
    <property type="component" value="Unassembled WGS sequence"/>
</dbReference>
<proteinExistence type="inferred from homology"/>
<dbReference type="InterPro" id="IPR036038">
    <property type="entry name" value="Aminotransferase-like"/>
</dbReference>
<dbReference type="PROSITE" id="PS00770">
    <property type="entry name" value="AA_TRANSFER_CLASS_4"/>
    <property type="match status" value="1"/>
</dbReference>
<dbReference type="InterPro" id="IPR050571">
    <property type="entry name" value="Class-IV_PLP-Dep_Aminotrnsfr"/>
</dbReference>
<dbReference type="Gene3D" id="3.20.10.10">
    <property type="entry name" value="D-amino Acid Aminotransferase, subunit A, domain 2"/>
    <property type="match status" value="1"/>
</dbReference>
<evidence type="ECO:0000256" key="3">
    <source>
        <dbReference type="ARBA" id="ARBA00022898"/>
    </source>
</evidence>
<dbReference type="RefSeq" id="WP_331848890.1">
    <property type="nucleotide sequence ID" value="NZ_JAZHPZ010000018.1"/>
</dbReference>
<reference evidence="6 7" key="1">
    <citation type="submission" date="2024-02" db="EMBL/GenBank/DDBJ databases">
        <title>A nitrogen-fixing paenibacillus bacterium.</title>
        <authorList>
            <person name="Zhang W.L."/>
            <person name="Chen S.F."/>
        </authorList>
    </citation>
    <scope>NUCLEOTIDE SEQUENCE [LARGE SCALE GENOMIC DNA]</scope>
    <source>
        <strain evidence="6 7">M1</strain>
    </source>
</reference>
<dbReference type="Gene3D" id="3.30.470.10">
    <property type="match status" value="1"/>
</dbReference>
<evidence type="ECO:0000313" key="6">
    <source>
        <dbReference type="EMBL" id="MEF2968713.1"/>
    </source>
</evidence>
<dbReference type="EMBL" id="JAZHPZ010000018">
    <property type="protein sequence ID" value="MEF2968713.1"/>
    <property type="molecule type" value="Genomic_DNA"/>
</dbReference>
<dbReference type="CDD" id="cd00449">
    <property type="entry name" value="PLPDE_IV"/>
    <property type="match status" value="1"/>
</dbReference>
<keyword evidence="3 5" id="KW-0663">Pyridoxal phosphate</keyword>
<keyword evidence="6" id="KW-0032">Aminotransferase</keyword>
<evidence type="ECO:0000256" key="4">
    <source>
        <dbReference type="RuleBase" id="RU004106"/>
    </source>
</evidence>
<dbReference type="InterPro" id="IPR001544">
    <property type="entry name" value="Aminotrans_IV"/>
</dbReference>
<name>A0ABU7VZC7_9BACL</name>
<sequence>MKYIGMNGAVIPTAEAVISVMDHGFMYGMGLFETFRTYGGKPFLLHRHLERLKESCRQVGIPYQGDADGIMAEIAELLARNELSDGYFRLTVSAGEGPLGLITEDYAEPTVVLYVKPLPPLNEALYTKGKTLWRLRTPRNTPESEIRLKSLHYMNNVLARRELAAYERQESAAGAGAYDHSASVAVEAGAGTCAALPAEGLLLTANGDVAEGITSNLFFVNHGKLYTPEIGTGILPGITRSLVMELARRCGLKAEEGRYPWDKLEEAEEIFLTNSIQELMPVTLLARPDGKRIAVGGGEIGPVTGRLLDLYRKEVRR</sequence>
<evidence type="ECO:0000256" key="5">
    <source>
        <dbReference type="RuleBase" id="RU004516"/>
    </source>
</evidence>